<accession>A0A1L3Q2H6</accession>
<reference evidence="2 6" key="3">
    <citation type="submission" date="2018-10" db="EMBL/GenBank/DDBJ databases">
        <title>Cultivation of a novel Methanohalophilus strain from Kebrit Deep of the Red Sea and a genomic comparison of members of the genus Methanohalophilus.</title>
        <authorList>
            <person name="Guan Y."/>
            <person name="Ngugi D.K."/>
            <person name="Stingl U."/>
        </authorList>
    </citation>
    <scope>NUCLEOTIDE SEQUENCE [LARGE SCALE GENOMIC DNA]</scope>
    <source>
        <strain evidence="2 6">DSM 3094</strain>
    </source>
</reference>
<dbReference type="EMBL" id="FNMU01000006">
    <property type="protein sequence ID" value="SDW93002.1"/>
    <property type="molecule type" value="Genomic_DNA"/>
</dbReference>
<dbReference type="Proteomes" id="UP000186879">
    <property type="component" value="Chromosome"/>
</dbReference>
<evidence type="ECO:0000313" key="5">
    <source>
        <dbReference type="Proteomes" id="UP000198669"/>
    </source>
</evidence>
<dbReference type="GeneID" id="30583305"/>
<gene>
    <name evidence="1" type="ORF">BHR79_06025</name>
    <name evidence="2" type="ORF">EFE40_04230</name>
    <name evidence="3" type="ORF">SAMN04515625_1915</name>
</gene>
<dbReference type="InterPro" id="IPR018716">
    <property type="entry name" value="DUF2240"/>
</dbReference>
<protein>
    <submittedName>
        <fullName evidence="2">DUF2240 family protein</fullName>
    </submittedName>
</protein>
<proteinExistence type="predicted"/>
<dbReference type="EMBL" id="CP017921">
    <property type="protein sequence ID" value="APH39084.1"/>
    <property type="molecule type" value="Genomic_DNA"/>
</dbReference>
<evidence type="ECO:0000313" key="1">
    <source>
        <dbReference type="EMBL" id="APH39084.1"/>
    </source>
</evidence>
<dbReference type="KEGG" id="mhaz:BHR79_06025"/>
<reference evidence="1 4" key="1">
    <citation type="submission" date="2016-10" db="EMBL/GenBank/DDBJ databases">
        <title>Methanohalophilus halophilus.</title>
        <authorList>
            <person name="L'haridon S."/>
        </authorList>
    </citation>
    <scope>NUCLEOTIDE SEQUENCE [LARGE SCALE GENOMIC DNA]</scope>
    <source>
        <strain evidence="1 4">Z-7982</strain>
    </source>
</reference>
<dbReference type="Proteomes" id="UP000267921">
    <property type="component" value="Unassembled WGS sequence"/>
</dbReference>
<evidence type="ECO:0000313" key="2">
    <source>
        <dbReference type="EMBL" id="RNI09860.1"/>
    </source>
</evidence>
<organism evidence="1 4">
    <name type="scientific">Methanohalophilus halophilus</name>
    <dbReference type="NCBI Taxonomy" id="2177"/>
    <lineage>
        <taxon>Archaea</taxon>
        <taxon>Methanobacteriati</taxon>
        <taxon>Methanobacteriota</taxon>
        <taxon>Stenosarchaea group</taxon>
        <taxon>Methanomicrobia</taxon>
        <taxon>Methanosarcinales</taxon>
        <taxon>Methanosarcinaceae</taxon>
        <taxon>Methanohalophilus</taxon>
    </lineage>
</organism>
<evidence type="ECO:0000313" key="6">
    <source>
        <dbReference type="Proteomes" id="UP000267921"/>
    </source>
</evidence>
<dbReference type="STRING" id="2177.BHR79_06025"/>
<dbReference type="Pfam" id="PF09999">
    <property type="entry name" value="DUF2240"/>
    <property type="match status" value="1"/>
</dbReference>
<evidence type="ECO:0000313" key="4">
    <source>
        <dbReference type="Proteomes" id="UP000186879"/>
    </source>
</evidence>
<reference evidence="3 5" key="2">
    <citation type="submission" date="2016-10" db="EMBL/GenBank/DDBJ databases">
        <authorList>
            <person name="de Groot N.N."/>
        </authorList>
    </citation>
    <scope>NUCLEOTIDE SEQUENCE [LARGE SCALE GENOMIC DNA]</scope>
    <source>
        <strain evidence="3 5">Z-7982</strain>
    </source>
</reference>
<dbReference type="AlphaFoldDB" id="A0A1L3Q2H6"/>
<sequence length="154" mass="17352">MDELKCVAAAPFKRNEGSPMLPQDFEFSLSFDLKWMTPEQASRILDIALNSHLLYMEDEQLHPAFDPSTIDIPRGFIPSKDILHQVTLVDQILEYIASCSNMDLKQVVSLVNNRHENLSGMVDVEVAALIIGRELGCDVDKFYEKVLQNVSING</sequence>
<dbReference type="RefSeq" id="WP_072561521.1">
    <property type="nucleotide sequence ID" value="NZ_CP017921.1"/>
</dbReference>
<evidence type="ECO:0000313" key="3">
    <source>
        <dbReference type="EMBL" id="SDW93002.1"/>
    </source>
</evidence>
<dbReference type="EMBL" id="RJJG01000003">
    <property type="protein sequence ID" value="RNI09860.1"/>
    <property type="molecule type" value="Genomic_DNA"/>
</dbReference>
<dbReference type="Proteomes" id="UP000198669">
    <property type="component" value="Unassembled WGS sequence"/>
</dbReference>
<name>A0A1L3Q2H6_9EURY</name>
<dbReference type="OrthoDB" id="146786at2157"/>
<keyword evidence="4" id="KW-1185">Reference proteome</keyword>